<dbReference type="InterPro" id="IPR001073">
    <property type="entry name" value="C1q_dom"/>
</dbReference>
<comment type="subcellular location">
    <subcellularLocation>
        <location evidence="1">Secreted</location>
    </subcellularLocation>
</comment>
<dbReference type="InterPro" id="IPR008983">
    <property type="entry name" value="Tumour_necrosis_fac-like_dom"/>
</dbReference>
<protein>
    <recommendedName>
        <fullName evidence="3">C1q domain-containing protein</fullName>
    </recommendedName>
</protein>
<keyword evidence="5" id="KW-1185">Reference proteome</keyword>
<dbReference type="SMART" id="SM00110">
    <property type="entry name" value="C1Q"/>
    <property type="match status" value="1"/>
</dbReference>
<evidence type="ECO:0000259" key="3">
    <source>
        <dbReference type="PROSITE" id="PS50871"/>
    </source>
</evidence>
<dbReference type="Proteomes" id="UP000005408">
    <property type="component" value="Unassembled WGS sequence"/>
</dbReference>
<dbReference type="PANTHER" id="PTHR15427">
    <property type="entry name" value="EMILIN ELASTIN MICROFIBRIL INTERFACE-LOCATED PROTEIN ELASTIN MICROFIBRIL INTERFACER"/>
    <property type="match status" value="1"/>
</dbReference>
<feature type="domain" description="C1q" evidence="3">
    <location>
        <begin position="137"/>
        <end position="274"/>
    </location>
</feature>
<organism evidence="4 5">
    <name type="scientific">Magallana gigas</name>
    <name type="common">Pacific oyster</name>
    <name type="synonym">Crassostrea gigas</name>
    <dbReference type="NCBI Taxonomy" id="29159"/>
    <lineage>
        <taxon>Eukaryota</taxon>
        <taxon>Metazoa</taxon>
        <taxon>Spiralia</taxon>
        <taxon>Lophotrochozoa</taxon>
        <taxon>Mollusca</taxon>
        <taxon>Bivalvia</taxon>
        <taxon>Autobranchia</taxon>
        <taxon>Pteriomorphia</taxon>
        <taxon>Ostreida</taxon>
        <taxon>Ostreoidea</taxon>
        <taxon>Ostreidae</taxon>
        <taxon>Magallana</taxon>
    </lineage>
</organism>
<dbReference type="EnsemblMetazoa" id="G29814.1">
    <property type="protein sequence ID" value="G29814.1:cds"/>
    <property type="gene ID" value="G29814"/>
</dbReference>
<feature type="domain" description="C1q" evidence="3">
    <location>
        <begin position="1"/>
        <end position="55"/>
    </location>
</feature>
<dbReference type="InterPro" id="IPR050392">
    <property type="entry name" value="Collagen/C1q_domain"/>
</dbReference>
<evidence type="ECO:0000256" key="1">
    <source>
        <dbReference type="ARBA" id="ARBA00004613"/>
    </source>
</evidence>
<evidence type="ECO:0000256" key="2">
    <source>
        <dbReference type="ARBA" id="ARBA00022525"/>
    </source>
</evidence>
<accession>A0A8W8LSJ0</accession>
<dbReference type="GO" id="GO:0005581">
    <property type="term" value="C:collagen trimer"/>
    <property type="evidence" value="ECO:0007669"/>
    <property type="project" value="UniProtKB-KW"/>
</dbReference>
<dbReference type="Gene3D" id="2.60.120.40">
    <property type="match status" value="2"/>
</dbReference>
<evidence type="ECO:0000313" key="4">
    <source>
        <dbReference type="EnsemblMetazoa" id="G29814.1:cds"/>
    </source>
</evidence>
<proteinExistence type="predicted"/>
<dbReference type="PANTHER" id="PTHR15427:SF33">
    <property type="entry name" value="COLLAGEN IV NC1 DOMAIN-CONTAINING PROTEIN"/>
    <property type="match status" value="1"/>
</dbReference>
<sequence>MKTYETVIFNQVSLNEGNAYNTTSGEFTAPVAAVYFFSWTTLSDAGKYFITEIVLNSIPIAYNCTDGRGRPSNSGFVMSSSNANITMNFRVLVLLLSFVTDVSGTVNDTPQQVVTKYNNYKTICTGLGYKATQCNGEQTKVIGFQSSLKGDLVKLKTRETVIFNQASLNRGSAYDTTTGKFTAPADGVYSFSWTTMSDAEKYFITEIVLNSSPMACNFTDGRGRTKNAGNVMSSSNVIIEMRTGDKVWIRTHHNYGQFARCGDGQWCIFSGFKL</sequence>
<dbReference type="Pfam" id="PF00386">
    <property type="entry name" value="C1q"/>
    <property type="match status" value="2"/>
</dbReference>
<dbReference type="SUPFAM" id="SSF49842">
    <property type="entry name" value="TNF-like"/>
    <property type="match status" value="2"/>
</dbReference>
<dbReference type="AlphaFoldDB" id="A0A8W8LSJ0"/>
<name>A0A8W8LSJ0_MAGGI</name>
<keyword evidence="2" id="KW-0964">Secreted</keyword>
<evidence type="ECO:0000313" key="5">
    <source>
        <dbReference type="Proteomes" id="UP000005408"/>
    </source>
</evidence>
<dbReference type="PRINTS" id="PR00007">
    <property type="entry name" value="COMPLEMNTC1Q"/>
</dbReference>
<reference evidence="4" key="1">
    <citation type="submission" date="2022-08" db="UniProtKB">
        <authorList>
            <consortium name="EnsemblMetazoa"/>
        </authorList>
    </citation>
    <scope>IDENTIFICATION</scope>
    <source>
        <strain evidence="4">05x7-T-G4-1.051#20</strain>
    </source>
</reference>
<dbReference type="PROSITE" id="PS50871">
    <property type="entry name" value="C1Q"/>
    <property type="match status" value="2"/>
</dbReference>